<evidence type="ECO:0000313" key="5">
    <source>
        <dbReference type="EMBL" id="KKQ56248.1"/>
    </source>
</evidence>
<dbReference type="PANTHER" id="PTHR21015">
    <property type="entry name" value="UDP-N-ACETYLGLUCOSAMINE--N-ACETYLMURAMYL-(PENTAPEPTIDE) PYROPHOSPHORYL-UNDECAPRENOL N-ACETYLGLUCOSAMINE TRANSFERASE 1"/>
    <property type="match status" value="1"/>
</dbReference>
<dbReference type="Gene3D" id="3.40.50.2000">
    <property type="entry name" value="Glycogen Phosphorylase B"/>
    <property type="match status" value="2"/>
</dbReference>
<dbReference type="InterPro" id="IPR007235">
    <property type="entry name" value="Glyco_trans_28_C"/>
</dbReference>
<evidence type="ECO:0000259" key="4">
    <source>
        <dbReference type="Pfam" id="PF04101"/>
    </source>
</evidence>
<dbReference type="Proteomes" id="UP000034096">
    <property type="component" value="Unassembled WGS sequence"/>
</dbReference>
<dbReference type="PANTHER" id="PTHR21015:SF22">
    <property type="entry name" value="GLYCOSYLTRANSFERASE"/>
    <property type="match status" value="1"/>
</dbReference>
<dbReference type="GO" id="GO:0005975">
    <property type="term" value="P:carbohydrate metabolic process"/>
    <property type="evidence" value="ECO:0007669"/>
    <property type="project" value="InterPro"/>
</dbReference>
<evidence type="ECO:0000256" key="2">
    <source>
        <dbReference type="ARBA" id="ARBA00022679"/>
    </source>
</evidence>
<evidence type="ECO:0008006" key="7">
    <source>
        <dbReference type="Google" id="ProtNLM"/>
    </source>
</evidence>
<dbReference type="InterPro" id="IPR004276">
    <property type="entry name" value="GlycoTrans_28_N"/>
</dbReference>
<dbReference type="Pfam" id="PF04101">
    <property type="entry name" value="Glyco_tran_28_C"/>
    <property type="match status" value="1"/>
</dbReference>
<sequence length="385" mass="43710">MGINNLYFRNGRNVIKPIGNEMVILLTGGHAGSTAYSLIERIKKSKPLWRVIFVGAGSAFEDKKVPTLESEYFPKIGVQYIPLTSGRLQRKYSIWTIPSLMKIPVGFFQAFYILVKVHPKIIVSFGGFTAFPVVVMGKLLNIPVIIHEQTCTAGRANHFSSYFASKIALAREESRSYFKGKDCVVIGNPISEEITKTNKKSSGKRHFSIFITGGSRGSVVINENIKPILIKLLQKYRIYHQTGMRNYEEFLNVKKNMDGKYKDKYEVFPTTEMWNWSRYLDLSDIIVSRSGANIVSEILYLNIPSILIPIPYSFQDEQNKNANYAKKTGLAKVIKETELTPDTLYKEILLASKNWNTIVENVKPTMVDDGRAAEKLLNLIQEQMK</sequence>
<dbReference type="AlphaFoldDB" id="A0A0G0ILQ5"/>
<organism evidence="5 6">
    <name type="scientific">Candidatus Woesebacteria bacterium GW2011_GWC1_38_13</name>
    <dbReference type="NCBI Taxonomy" id="1618583"/>
    <lineage>
        <taxon>Bacteria</taxon>
        <taxon>Candidatus Woeseibacteriota</taxon>
    </lineage>
</organism>
<evidence type="ECO:0000256" key="1">
    <source>
        <dbReference type="ARBA" id="ARBA00022676"/>
    </source>
</evidence>
<feature type="domain" description="Glycosyltransferase family 28 N-terminal" evidence="3">
    <location>
        <begin position="34"/>
        <end position="168"/>
    </location>
</feature>
<gene>
    <name evidence="5" type="ORF">US75_C0008G0043</name>
</gene>
<dbReference type="GO" id="GO:1901137">
    <property type="term" value="P:carbohydrate derivative biosynthetic process"/>
    <property type="evidence" value="ECO:0007669"/>
    <property type="project" value="UniProtKB-ARBA"/>
</dbReference>
<dbReference type="EMBL" id="LBUE01000008">
    <property type="protein sequence ID" value="KKQ56248.1"/>
    <property type="molecule type" value="Genomic_DNA"/>
</dbReference>
<dbReference type="SUPFAM" id="SSF53756">
    <property type="entry name" value="UDP-Glycosyltransferase/glycogen phosphorylase"/>
    <property type="match status" value="1"/>
</dbReference>
<protein>
    <recommendedName>
        <fullName evidence="7">UDP-N-acetylglucosamine--N-acetylmuramyl-(pentapeptide) pyrophosphoryl-undecaprenol N-acetylglucosamine transferase</fullName>
    </recommendedName>
</protein>
<feature type="domain" description="Glycosyl transferase family 28 C-terminal" evidence="4">
    <location>
        <begin position="209"/>
        <end position="357"/>
    </location>
</feature>
<dbReference type="Pfam" id="PF03033">
    <property type="entry name" value="Glyco_transf_28"/>
    <property type="match status" value="1"/>
</dbReference>
<evidence type="ECO:0000313" key="6">
    <source>
        <dbReference type="Proteomes" id="UP000034096"/>
    </source>
</evidence>
<proteinExistence type="predicted"/>
<name>A0A0G0ILQ5_9BACT</name>
<reference evidence="5 6" key="1">
    <citation type="journal article" date="2015" name="Nature">
        <title>rRNA introns, odd ribosomes, and small enigmatic genomes across a large radiation of phyla.</title>
        <authorList>
            <person name="Brown C.T."/>
            <person name="Hug L.A."/>
            <person name="Thomas B.C."/>
            <person name="Sharon I."/>
            <person name="Castelle C.J."/>
            <person name="Singh A."/>
            <person name="Wilkins M.J."/>
            <person name="Williams K.H."/>
            <person name="Banfield J.F."/>
        </authorList>
    </citation>
    <scope>NUCLEOTIDE SEQUENCE [LARGE SCALE GENOMIC DNA]</scope>
</reference>
<comment type="caution">
    <text evidence="5">The sequence shown here is derived from an EMBL/GenBank/DDBJ whole genome shotgun (WGS) entry which is preliminary data.</text>
</comment>
<dbReference type="GO" id="GO:0016758">
    <property type="term" value="F:hexosyltransferase activity"/>
    <property type="evidence" value="ECO:0007669"/>
    <property type="project" value="InterPro"/>
</dbReference>
<keyword evidence="1" id="KW-0328">Glycosyltransferase</keyword>
<accession>A0A0G0ILQ5</accession>
<evidence type="ECO:0000259" key="3">
    <source>
        <dbReference type="Pfam" id="PF03033"/>
    </source>
</evidence>
<keyword evidence="2" id="KW-0808">Transferase</keyword>
<dbReference type="STRING" id="1618583.US75_C0008G0043"/>
<dbReference type="CDD" id="cd03785">
    <property type="entry name" value="GT28_MurG"/>
    <property type="match status" value="1"/>
</dbReference>